<dbReference type="CDD" id="cd00739">
    <property type="entry name" value="DHPS"/>
    <property type="match status" value="1"/>
</dbReference>
<keyword evidence="11" id="KW-0418">Kinase</keyword>
<dbReference type="SUPFAM" id="SSF55620">
    <property type="entry name" value="Tetrahydrobiopterin biosynthesis enzymes-like"/>
    <property type="match status" value="2"/>
</dbReference>
<evidence type="ECO:0000313" key="19">
    <source>
        <dbReference type="Proteomes" id="UP000245946"/>
    </source>
</evidence>
<dbReference type="SUPFAM" id="SSF55083">
    <property type="entry name" value="6-hydroxymethyl-7,8-dihydropterin pyrophosphokinase, HPPK"/>
    <property type="match status" value="1"/>
</dbReference>
<keyword evidence="19" id="KW-1185">Reference proteome</keyword>
<keyword evidence="13" id="KW-0460">Magnesium</keyword>
<dbReference type="GO" id="GO:0004150">
    <property type="term" value="F:dihydroneopterin aldolase activity"/>
    <property type="evidence" value="ECO:0007669"/>
    <property type="project" value="InterPro"/>
</dbReference>
<dbReference type="STRING" id="58919.A0A316Z6E3"/>
<evidence type="ECO:0000256" key="5">
    <source>
        <dbReference type="ARBA" id="ARBA00005051"/>
    </source>
</evidence>
<dbReference type="NCBIfam" id="TIGR00526">
    <property type="entry name" value="folB_dom"/>
    <property type="match status" value="2"/>
</dbReference>
<gene>
    <name evidence="18" type="ORF">FA09DRAFT_330523</name>
</gene>
<evidence type="ECO:0000256" key="16">
    <source>
        <dbReference type="SAM" id="MobiDB-lite"/>
    </source>
</evidence>
<reference evidence="18 19" key="1">
    <citation type="journal article" date="2018" name="Mol. Biol. Evol.">
        <title>Broad Genomic Sampling Reveals a Smut Pathogenic Ancestry of the Fungal Clade Ustilaginomycotina.</title>
        <authorList>
            <person name="Kijpornyongpan T."/>
            <person name="Mondo S.J."/>
            <person name="Barry K."/>
            <person name="Sandor L."/>
            <person name="Lee J."/>
            <person name="Lipzen A."/>
            <person name="Pangilinan J."/>
            <person name="LaButti K."/>
            <person name="Hainaut M."/>
            <person name="Henrissat B."/>
            <person name="Grigoriev I.V."/>
            <person name="Spatafora J.W."/>
            <person name="Aime M.C."/>
        </authorList>
    </citation>
    <scope>NUCLEOTIDE SEQUENCE [LARGE SCALE GENOMIC DNA]</scope>
    <source>
        <strain evidence="18 19">MCA 4186</strain>
    </source>
</reference>
<dbReference type="SUPFAM" id="SSF51717">
    <property type="entry name" value="Dihydropteroate synthetase-like"/>
    <property type="match status" value="1"/>
</dbReference>
<comment type="pathway">
    <text evidence="5">Cofactor biosynthesis; tetrahydrofolate biosynthesis; 2-amino-4-hydroxy-6-hydroxymethyl-7,8-dihydropteridine diphosphate from 7,8-dihydroneopterin triphosphate: step 4/4.</text>
</comment>
<evidence type="ECO:0000256" key="7">
    <source>
        <dbReference type="ARBA" id="ARBA00009951"/>
    </source>
</evidence>
<evidence type="ECO:0000256" key="14">
    <source>
        <dbReference type="ARBA" id="ARBA00022909"/>
    </source>
</evidence>
<dbReference type="Pfam" id="PF02152">
    <property type="entry name" value="FolB"/>
    <property type="match status" value="2"/>
</dbReference>
<dbReference type="GO" id="GO:0046872">
    <property type="term" value="F:metal ion binding"/>
    <property type="evidence" value="ECO:0007669"/>
    <property type="project" value="UniProtKB-KW"/>
</dbReference>
<comment type="similarity">
    <text evidence="6">In the N-terminal section; belongs to the DHNA family.</text>
</comment>
<dbReference type="InterPro" id="IPR035907">
    <property type="entry name" value="Hppk_sf"/>
</dbReference>
<dbReference type="GO" id="GO:0046654">
    <property type="term" value="P:tetrahydrofolate biosynthetic process"/>
    <property type="evidence" value="ECO:0007669"/>
    <property type="project" value="UniProtKB-UniPathway"/>
</dbReference>
<keyword evidence="15" id="KW-0511">Multifunctional enzyme</keyword>
<comment type="similarity">
    <text evidence="7">In the C-terminal section; belongs to the DHPS family.</text>
</comment>
<dbReference type="PROSITE" id="PS00792">
    <property type="entry name" value="DHPS_1"/>
    <property type="match status" value="1"/>
</dbReference>
<dbReference type="GO" id="GO:0004156">
    <property type="term" value="F:dihydropteroate synthase activity"/>
    <property type="evidence" value="ECO:0007669"/>
    <property type="project" value="UniProtKB-EC"/>
</dbReference>
<evidence type="ECO:0000313" key="18">
    <source>
        <dbReference type="EMBL" id="PWN97357.1"/>
    </source>
</evidence>
<dbReference type="InterPro" id="IPR011005">
    <property type="entry name" value="Dihydropteroate_synth-like_sf"/>
</dbReference>
<comment type="pathway">
    <text evidence="4">Cofactor biosynthesis; tetrahydrofolate biosynthesis; 7,8-dihydrofolate from 2-amino-4-hydroxy-6-hydroxymethyl-7,8-dihydropteridine diphosphate and 4-aminobenzoate: step 1/2.</text>
</comment>
<dbReference type="Proteomes" id="UP000245946">
    <property type="component" value="Unassembled WGS sequence"/>
</dbReference>
<keyword evidence="9" id="KW-0479">Metal-binding</keyword>
<dbReference type="PROSITE" id="PS50972">
    <property type="entry name" value="PTERIN_BINDING"/>
    <property type="match status" value="1"/>
</dbReference>
<dbReference type="UniPathway" id="UPA00077">
    <property type="reaction ID" value="UER00155"/>
</dbReference>
<keyword evidence="12" id="KW-0067">ATP-binding</keyword>
<evidence type="ECO:0000259" key="17">
    <source>
        <dbReference type="PROSITE" id="PS50972"/>
    </source>
</evidence>
<dbReference type="InterPro" id="IPR006390">
    <property type="entry name" value="DHP_synth_dom"/>
</dbReference>
<accession>A0A316Z6E3</accession>
<dbReference type="GO" id="GO:0046656">
    <property type="term" value="P:folic acid biosynthetic process"/>
    <property type="evidence" value="ECO:0007669"/>
    <property type="project" value="UniProtKB-KW"/>
</dbReference>
<dbReference type="GO" id="GO:0005524">
    <property type="term" value="F:ATP binding"/>
    <property type="evidence" value="ECO:0007669"/>
    <property type="project" value="UniProtKB-KW"/>
</dbReference>
<dbReference type="Pfam" id="PF01288">
    <property type="entry name" value="HPPK"/>
    <property type="match status" value="1"/>
</dbReference>
<evidence type="ECO:0000256" key="10">
    <source>
        <dbReference type="ARBA" id="ARBA00022741"/>
    </source>
</evidence>
<evidence type="ECO:0000256" key="12">
    <source>
        <dbReference type="ARBA" id="ARBA00022840"/>
    </source>
</evidence>
<dbReference type="PROSITE" id="PS00793">
    <property type="entry name" value="DHPS_2"/>
    <property type="match status" value="1"/>
</dbReference>
<dbReference type="Gene3D" id="3.30.1130.10">
    <property type="match status" value="2"/>
</dbReference>
<dbReference type="Gene3D" id="3.30.70.560">
    <property type="entry name" value="7,8-Dihydro-6-hydroxymethylpterin-pyrophosphokinase HPPK"/>
    <property type="match status" value="1"/>
</dbReference>
<evidence type="ECO:0000256" key="11">
    <source>
        <dbReference type="ARBA" id="ARBA00022777"/>
    </source>
</evidence>
<proteinExistence type="inferred from homology"/>
<dbReference type="GeneID" id="37270182"/>
<dbReference type="GO" id="GO:0016301">
    <property type="term" value="F:kinase activity"/>
    <property type="evidence" value="ECO:0007669"/>
    <property type="project" value="UniProtKB-KW"/>
</dbReference>
<dbReference type="InterPro" id="IPR043133">
    <property type="entry name" value="GTP-CH-I_C/QueF"/>
</dbReference>
<dbReference type="OrthoDB" id="615426at2759"/>
<dbReference type="InterPro" id="IPR000550">
    <property type="entry name" value="Hppk"/>
</dbReference>
<protein>
    <submittedName>
        <fullName evidence="18">Dihydropteroate synthase</fullName>
    </submittedName>
</protein>
<keyword evidence="10" id="KW-0547">Nucleotide-binding</keyword>
<evidence type="ECO:0000256" key="15">
    <source>
        <dbReference type="ARBA" id="ARBA00023268"/>
    </source>
</evidence>
<evidence type="ECO:0000256" key="8">
    <source>
        <dbReference type="ARBA" id="ARBA00022679"/>
    </source>
</evidence>
<dbReference type="Pfam" id="PF00809">
    <property type="entry name" value="Pterin_bind"/>
    <property type="match status" value="2"/>
</dbReference>
<dbReference type="PANTHER" id="PTHR20941:SF1">
    <property type="entry name" value="FOLIC ACID SYNTHESIS PROTEIN FOL1"/>
    <property type="match status" value="1"/>
</dbReference>
<dbReference type="EMBL" id="KZ819295">
    <property type="protein sequence ID" value="PWN97357.1"/>
    <property type="molecule type" value="Genomic_DNA"/>
</dbReference>
<evidence type="ECO:0000256" key="6">
    <source>
        <dbReference type="ARBA" id="ARBA00009640"/>
    </source>
</evidence>
<evidence type="ECO:0000256" key="1">
    <source>
        <dbReference type="ARBA" id="ARBA00000012"/>
    </source>
</evidence>
<comment type="catalytic activity">
    <reaction evidence="1">
        <text>(7,8-dihydropterin-6-yl)methyl diphosphate + 4-aminobenzoate = 7,8-dihydropteroate + diphosphate</text>
        <dbReference type="Rhea" id="RHEA:19949"/>
        <dbReference type="ChEBI" id="CHEBI:17836"/>
        <dbReference type="ChEBI" id="CHEBI:17839"/>
        <dbReference type="ChEBI" id="CHEBI:33019"/>
        <dbReference type="ChEBI" id="CHEBI:72950"/>
        <dbReference type="EC" id="2.5.1.15"/>
    </reaction>
</comment>
<dbReference type="InterPro" id="IPR000489">
    <property type="entry name" value="Pterin-binding_dom"/>
</dbReference>
<evidence type="ECO:0000256" key="3">
    <source>
        <dbReference type="ARBA" id="ARBA00001946"/>
    </source>
</evidence>
<organism evidence="18 19">
    <name type="scientific">Tilletiopsis washingtonensis</name>
    <dbReference type="NCBI Taxonomy" id="58919"/>
    <lineage>
        <taxon>Eukaryota</taxon>
        <taxon>Fungi</taxon>
        <taxon>Dikarya</taxon>
        <taxon>Basidiomycota</taxon>
        <taxon>Ustilaginomycotina</taxon>
        <taxon>Exobasidiomycetes</taxon>
        <taxon>Entylomatales</taxon>
        <taxon>Entylomatales incertae sedis</taxon>
        <taxon>Tilletiopsis</taxon>
    </lineage>
</organism>
<dbReference type="GO" id="GO:0005740">
    <property type="term" value="C:mitochondrial envelope"/>
    <property type="evidence" value="ECO:0007669"/>
    <property type="project" value="TreeGrafter"/>
</dbReference>
<dbReference type="GO" id="GO:0003848">
    <property type="term" value="F:2-amino-4-hydroxy-6-hydroxymethyldihydropteridine diphosphokinase activity"/>
    <property type="evidence" value="ECO:0007669"/>
    <property type="project" value="UniProtKB-EC"/>
</dbReference>
<dbReference type="Gene3D" id="3.20.20.20">
    <property type="entry name" value="Dihydropteroate synthase-like"/>
    <property type="match status" value="1"/>
</dbReference>
<evidence type="ECO:0000256" key="2">
    <source>
        <dbReference type="ARBA" id="ARBA00000198"/>
    </source>
</evidence>
<feature type="domain" description="Pterin-binding" evidence="17">
    <location>
        <begin position="598"/>
        <end position="908"/>
    </location>
</feature>
<comment type="catalytic activity">
    <reaction evidence="2">
        <text>6-hydroxymethyl-7,8-dihydropterin + ATP = (7,8-dihydropterin-6-yl)methyl diphosphate + AMP + H(+)</text>
        <dbReference type="Rhea" id="RHEA:11412"/>
        <dbReference type="ChEBI" id="CHEBI:15378"/>
        <dbReference type="ChEBI" id="CHEBI:30616"/>
        <dbReference type="ChEBI" id="CHEBI:44841"/>
        <dbReference type="ChEBI" id="CHEBI:72950"/>
        <dbReference type="ChEBI" id="CHEBI:456215"/>
        <dbReference type="EC" id="2.7.6.3"/>
    </reaction>
</comment>
<dbReference type="AlphaFoldDB" id="A0A316Z6E3"/>
<sequence length="923" mass="97737">MPHLTSVPSLLHLACRRLSCAARARAPLRANPRPLCTSTPLLLRAMSSSASARGAASTMALPDSILITQLAVRMHVGVDGWERLQAQPVNIDARVHTDVSQAGRSDHLPHSIHYGILVKELEKHCAENRYRSLEALAEGLAKVCIFTCKAPRITLRVEKPRSLLHAHSAGVSIIRSADDYVSKSGASPRALFDAAGPPADRAETAALELVGEAGAEDTVFVRDLSISTILGVNPWERVDRQIVLFNLLVTPGARSKRSVGVTVDKVTRPQNYRTLVRAVTAYVERTNFKTVESLATAVARVAVLENGVERIRVRVDKPSAIMFAQAAGVEVDRDREFFEREAIEEARGPAQVPVPAPAAAVVDSVLSASHQTRIEQTATVAAPAPDVGAAATTSRPTAAPPADAPWHVVAIALGSNLGDRAAHIERAVQALASAPGCRLVDTSFLYESKPLYYEDQPLFLNGACRIATQLAPLELLALTQSIETSLGRDKRGVPVKGPRIVDLDIIFYDRLEFETPTLTLPHPGVAEREFVLRPLADILPHYRHPSSSRTVAQLLSILVNSEGYDGSGDIYRVLPLPVDASAAASGSTSTQWEWGRRTYVMGILNATPDSFSDGGDHAGVAEALAAAQRMVEQGADMLDVGGMSTAPQAVEVSAEEEAARVVPVIKALRSAGIETPISIDTFRASVARAALEAGATAVNDVSGGLRDPAILDVVREASCPYILMHMRGTSKTMSSAAHTTYAGGDVVGGVARELVQRVDAALRAGVRRWNIVLDPGVGFAKDAQGNVELLRHLNRLTAGGLNGALASTTAGSRATSVPPSPILGPSDADASPLSSLDAAQDAFAPHTALTSFPVLLGPSRKRFLGTITGKTEPKARVYATAAACAAGIAAGVDVLRVHDVEPMLDAARVSDAIFRAPLPLPKS</sequence>
<evidence type="ECO:0000256" key="9">
    <source>
        <dbReference type="ARBA" id="ARBA00022723"/>
    </source>
</evidence>
<dbReference type="InterPro" id="IPR006157">
    <property type="entry name" value="FolB_dom"/>
</dbReference>
<dbReference type="RefSeq" id="XP_025597636.1">
    <property type="nucleotide sequence ID" value="XM_025742638.1"/>
</dbReference>
<dbReference type="NCBIfam" id="TIGR01496">
    <property type="entry name" value="DHPS"/>
    <property type="match status" value="1"/>
</dbReference>
<comment type="cofactor">
    <cofactor evidence="3">
        <name>Mg(2+)</name>
        <dbReference type="ChEBI" id="CHEBI:18420"/>
    </cofactor>
</comment>
<evidence type="ECO:0000256" key="13">
    <source>
        <dbReference type="ARBA" id="ARBA00022842"/>
    </source>
</evidence>
<dbReference type="InterPro" id="IPR045031">
    <property type="entry name" value="DHP_synth-like"/>
</dbReference>
<dbReference type="NCBIfam" id="TIGR01498">
    <property type="entry name" value="folK"/>
    <property type="match status" value="1"/>
</dbReference>
<dbReference type="PANTHER" id="PTHR20941">
    <property type="entry name" value="FOLATE SYNTHESIS PROTEINS"/>
    <property type="match status" value="1"/>
</dbReference>
<dbReference type="CDD" id="cd00483">
    <property type="entry name" value="HPPK"/>
    <property type="match status" value="1"/>
</dbReference>
<evidence type="ECO:0000256" key="4">
    <source>
        <dbReference type="ARBA" id="ARBA00004763"/>
    </source>
</evidence>
<dbReference type="SMART" id="SM00905">
    <property type="entry name" value="FolB"/>
    <property type="match status" value="2"/>
</dbReference>
<name>A0A316Z6E3_9BASI</name>
<keyword evidence="14" id="KW-0289">Folate biosynthesis</keyword>
<keyword evidence="8" id="KW-0808">Transferase</keyword>
<feature type="region of interest" description="Disordered" evidence="16">
    <location>
        <begin position="809"/>
        <end position="829"/>
    </location>
</feature>